<feature type="chain" id="PRO_5006037871" description="Lipoprotein" evidence="1">
    <location>
        <begin position="26"/>
        <end position="198"/>
    </location>
</feature>
<organism evidence="2 3">
    <name type="scientific">Gordonia phthalatica</name>
    <dbReference type="NCBI Taxonomy" id="1136941"/>
    <lineage>
        <taxon>Bacteria</taxon>
        <taxon>Bacillati</taxon>
        <taxon>Actinomycetota</taxon>
        <taxon>Actinomycetes</taxon>
        <taxon>Mycobacteriales</taxon>
        <taxon>Gordoniaceae</taxon>
        <taxon>Gordonia</taxon>
    </lineage>
</organism>
<sequence length="198" mass="21124">MKKTIILLAALAAALAGLTACSSGAKPDVDWPARISTVADMASGAKSMEMFVTPSKNILCMSDAADSGSLSCMRVQPKSVPTTGVDEAYTCMKNPEDATVNAIIKVRRNSGKACWRNTDGASDMSLDDLEKATGESIDSYVIDARRGATLRTENREFVCAATDDRSVLCVTADKEYGFFVDDAGFKYISNGELETMGM</sequence>
<keyword evidence="1" id="KW-0732">Signal</keyword>
<dbReference type="RefSeq" id="WP_062391245.1">
    <property type="nucleotide sequence ID" value="NZ_CP011853.1"/>
</dbReference>
<keyword evidence="3" id="KW-1185">Reference proteome</keyword>
<accession>A0A0N9N6B7</accession>
<proteinExistence type="predicted"/>
<reference evidence="2 3" key="2">
    <citation type="journal article" date="2017" name="Int. J. Syst. Evol. Microbiol.">
        <title>Gordonia phthalatica sp. nov., a di-n-butyl phthalate-degrading bacterium isolated from activated sludge.</title>
        <authorList>
            <person name="Jin D."/>
            <person name="Kong X."/>
            <person name="Jia M."/>
            <person name="Yu X."/>
            <person name="Wang X."/>
            <person name="Zhuang X."/>
            <person name="Deng Y."/>
            <person name="Bai Z."/>
        </authorList>
    </citation>
    <scope>NUCLEOTIDE SEQUENCE [LARGE SCALE GENOMIC DNA]</scope>
    <source>
        <strain evidence="2 3">QH-11</strain>
    </source>
</reference>
<evidence type="ECO:0008006" key="4">
    <source>
        <dbReference type="Google" id="ProtNLM"/>
    </source>
</evidence>
<reference evidence="3" key="1">
    <citation type="submission" date="2015-06" db="EMBL/GenBank/DDBJ databases">
        <title>Complete genome sequence and metabolic analysis of phthalate degradation pathway in Gordonia sp. QH-11.</title>
        <authorList>
            <person name="Jin D."/>
            <person name="Kong X."/>
            <person name="Bai Z."/>
        </authorList>
    </citation>
    <scope>NUCLEOTIDE SEQUENCE [LARGE SCALE GENOMIC DNA]</scope>
    <source>
        <strain evidence="3">QH-11</strain>
    </source>
</reference>
<name>A0A0N9N6B7_9ACTN</name>
<protein>
    <recommendedName>
        <fullName evidence="4">Lipoprotein</fullName>
    </recommendedName>
</protein>
<dbReference type="PATRIC" id="fig|1136941.3.peg.145"/>
<evidence type="ECO:0000256" key="1">
    <source>
        <dbReference type="SAM" id="SignalP"/>
    </source>
</evidence>
<dbReference type="PROSITE" id="PS51257">
    <property type="entry name" value="PROKAR_LIPOPROTEIN"/>
    <property type="match status" value="1"/>
</dbReference>
<dbReference type="EMBL" id="CP011853">
    <property type="protein sequence ID" value="ALG83298.1"/>
    <property type="molecule type" value="Genomic_DNA"/>
</dbReference>
<evidence type="ECO:0000313" key="3">
    <source>
        <dbReference type="Proteomes" id="UP000063789"/>
    </source>
</evidence>
<feature type="signal peptide" evidence="1">
    <location>
        <begin position="1"/>
        <end position="25"/>
    </location>
</feature>
<evidence type="ECO:0000313" key="2">
    <source>
        <dbReference type="EMBL" id="ALG83298.1"/>
    </source>
</evidence>
<dbReference type="AlphaFoldDB" id="A0A0N9N6B7"/>
<dbReference type="KEGG" id="goq:ACH46_00715"/>
<gene>
    <name evidence="2" type="ORF">ACH46_00715</name>
</gene>
<dbReference type="Proteomes" id="UP000063789">
    <property type="component" value="Chromosome"/>
</dbReference>